<evidence type="ECO:0000313" key="3">
    <source>
        <dbReference type="Proteomes" id="UP000054279"/>
    </source>
</evidence>
<protein>
    <recommendedName>
        <fullName evidence="1">NADH:flavin oxidoreductase/NADH oxidase N-terminal domain-containing protein</fullName>
    </recommendedName>
</protein>
<evidence type="ECO:0000259" key="1">
    <source>
        <dbReference type="Pfam" id="PF00724"/>
    </source>
</evidence>
<proteinExistence type="predicted"/>
<reference evidence="2 3" key="1">
    <citation type="submission" date="2014-06" db="EMBL/GenBank/DDBJ databases">
        <title>Evolutionary Origins and Diversification of the Mycorrhizal Mutualists.</title>
        <authorList>
            <consortium name="DOE Joint Genome Institute"/>
            <consortium name="Mycorrhizal Genomics Consortium"/>
            <person name="Kohler A."/>
            <person name="Kuo A."/>
            <person name="Nagy L.G."/>
            <person name="Floudas D."/>
            <person name="Copeland A."/>
            <person name="Barry K.W."/>
            <person name="Cichocki N."/>
            <person name="Veneault-Fourrey C."/>
            <person name="LaButti K."/>
            <person name="Lindquist E.A."/>
            <person name="Lipzen A."/>
            <person name="Lundell T."/>
            <person name="Morin E."/>
            <person name="Murat C."/>
            <person name="Riley R."/>
            <person name="Ohm R."/>
            <person name="Sun H."/>
            <person name="Tunlid A."/>
            <person name="Henrissat B."/>
            <person name="Grigoriev I.V."/>
            <person name="Hibbett D.S."/>
            <person name="Martin F."/>
        </authorList>
    </citation>
    <scope>NUCLEOTIDE SEQUENCE [LARGE SCALE GENOMIC DNA]</scope>
    <source>
        <strain evidence="2 3">SS14</strain>
    </source>
</reference>
<sequence>MDLSPGYKRAEDNNAIFKHKLLSSLTPAEKYLIMSSLSTPTTLGAVEIRNRNVISALTRNRSLPTNIPNDTNVDYYKQRAHGGAGLIVIEGTLICQQGTEWPHAPGIYTAEHVAAWRKITDVVHAEGAKIFSQLWHQPTLAIFKYVITELDAIKLAYIAILQYVAAQDLVIDGKLHATQHDVIAAYQPLIKNSNFILNGGLTPSEAADLIQSGTIDAAAFRMLWISHPDM</sequence>
<dbReference type="GO" id="GO:0010181">
    <property type="term" value="F:FMN binding"/>
    <property type="evidence" value="ECO:0007669"/>
    <property type="project" value="InterPro"/>
</dbReference>
<dbReference type="PANTHER" id="PTHR22893">
    <property type="entry name" value="NADH OXIDOREDUCTASE-RELATED"/>
    <property type="match status" value="1"/>
</dbReference>
<dbReference type="InterPro" id="IPR001155">
    <property type="entry name" value="OxRdtase_FMN_N"/>
</dbReference>
<gene>
    <name evidence="2" type="ORF">M422DRAFT_267426</name>
</gene>
<dbReference type="OrthoDB" id="3003183at2759"/>
<dbReference type="SUPFAM" id="SSF51395">
    <property type="entry name" value="FMN-linked oxidoreductases"/>
    <property type="match status" value="1"/>
</dbReference>
<keyword evidence="3" id="KW-1185">Reference proteome</keyword>
<dbReference type="Gene3D" id="3.20.20.70">
    <property type="entry name" value="Aldolase class I"/>
    <property type="match status" value="2"/>
</dbReference>
<name>A0A0C9V050_SPHS4</name>
<accession>A0A0C9V050</accession>
<dbReference type="HOGENOM" id="CLU_012153_0_3_1"/>
<dbReference type="AlphaFoldDB" id="A0A0C9V050"/>
<dbReference type="InterPro" id="IPR013785">
    <property type="entry name" value="Aldolase_TIM"/>
</dbReference>
<dbReference type="Pfam" id="PF00724">
    <property type="entry name" value="Oxidored_FMN"/>
    <property type="match status" value="1"/>
</dbReference>
<feature type="domain" description="NADH:flavin oxidoreductase/NADH oxidase N-terminal" evidence="1">
    <location>
        <begin position="37"/>
        <end position="148"/>
    </location>
</feature>
<dbReference type="GO" id="GO:0016491">
    <property type="term" value="F:oxidoreductase activity"/>
    <property type="evidence" value="ECO:0007669"/>
    <property type="project" value="InterPro"/>
</dbReference>
<dbReference type="Proteomes" id="UP000054279">
    <property type="component" value="Unassembled WGS sequence"/>
</dbReference>
<dbReference type="EMBL" id="KN837250">
    <property type="protein sequence ID" value="KIJ31006.1"/>
    <property type="molecule type" value="Genomic_DNA"/>
</dbReference>
<dbReference type="InterPro" id="IPR045247">
    <property type="entry name" value="Oye-like"/>
</dbReference>
<evidence type="ECO:0000313" key="2">
    <source>
        <dbReference type="EMBL" id="KIJ31006.1"/>
    </source>
</evidence>
<organism evidence="2 3">
    <name type="scientific">Sphaerobolus stellatus (strain SS14)</name>
    <dbReference type="NCBI Taxonomy" id="990650"/>
    <lineage>
        <taxon>Eukaryota</taxon>
        <taxon>Fungi</taxon>
        <taxon>Dikarya</taxon>
        <taxon>Basidiomycota</taxon>
        <taxon>Agaricomycotina</taxon>
        <taxon>Agaricomycetes</taxon>
        <taxon>Phallomycetidae</taxon>
        <taxon>Geastrales</taxon>
        <taxon>Sphaerobolaceae</taxon>
        <taxon>Sphaerobolus</taxon>
    </lineage>
</organism>
<dbReference type="PANTHER" id="PTHR22893:SF91">
    <property type="entry name" value="NADPH DEHYDROGENASE 2-RELATED"/>
    <property type="match status" value="1"/>
</dbReference>